<organism evidence="1 2">
    <name type="scientific">Marasmius oreades</name>
    <name type="common">fairy-ring Marasmius</name>
    <dbReference type="NCBI Taxonomy" id="181124"/>
    <lineage>
        <taxon>Eukaryota</taxon>
        <taxon>Fungi</taxon>
        <taxon>Dikarya</taxon>
        <taxon>Basidiomycota</taxon>
        <taxon>Agaricomycotina</taxon>
        <taxon>Agaricomycetes</taxon>
        <taxon>Agaricomycetidae</taxon>
        <taxon>Agaricales</taxon>
        <taxon>Marasmiineae</taxon>
        <taxon>Marasmiaceae</taxon>
        <taxon>Marasmius</taxon>
    </lineage>
</organism>
<dbReference type="OrthoDB" id="2913414at2759"/>
<evidence type="ECO:0000313" key="1">
    <source>
        <dbReference type="EMBL" id="KAG7085291.1"/>
    </source>
</evidence>
<name>A0A9P7ULH6_9AGAR</name>
<comment type="caution">
    <text evidence="1">The sequence shown here is derived from an EMBL/GenBank/DDBJ whole genome shotgun (WGS) entry which is preliminary data.</text>
</comment>
<dbReference type="GeneID" id="66082907"/>
<dbReference type="AlphaFoldDB" id="A0A9P7ULH6"/>
<dbReference type="RefSeq" id="XP_043001762.1">
    <property type="nucleotide sequence ID" value="XM_043160636.1"/>
</dbReference>
<evidence type="ECO:0000313" key="2">
    <source>
        <dbReference type="Proteomes" id="UP001049176"/>
    </source>
</evidence>
<gene>
    <name evidence="1" type="ORF">E1B28_013832</name>
</gene>
<protein>
    <recommendedName>
        <fullName evidence="3">F-box domain-containing protein</fullName>
    </recommendedName>
</protein>
<keyword evidence="2" id="KW-1185">Reference proteome</keyword>
<sequence length="382" mass="42636">MLTTRQNTCSTSASQLPHLVAELWSSVFSHYLGNPENENYIQNILLLPSICSHWRNITLSTPIFWNHITYAPAVSFRPRHLQNHSDRIRTWLKRSGERHGCPLSISLTLVSRSVPGCDLALREIISESWRWETLCVKVDCVRTVWKCLLSTLSRGGGGGGGGLGYLRKVEVDIGPVFGGNEDIVSFISLFKDATSFYSFHLRNVDSTIFPPLTDLGPLSQLRSLSLHTLYSAEEVFRVLEHLPNVEELRVALAIGLFSSRNIPESRMVHHPELRHLSLDVAVRGDPLIISHLRGQVSTVLDTLSLPSFQTCAESHLPYWDSVDAFFKKHRDKMCGFRFVEKRADLEVWKLGLVTGSGSPTPNGGSASVQLPVVRSLTTVSDP</sequence>
<dbReference type="KEGG" id="more:E1B28_013832"/>
<reference evidence="1" key="1">
    <citation type="journal article" date="2021" name="Genome Biol. Evol.">
        <title>The assembled and annotated genome of the fairy-ring fungus Marasmius oreades.</title>
        <authorList>
            <person name="Hiltunen M."/>
            <person name="Ament-Velasquez S.L."/>
            <person name="Johannesson H."/>
        </authorList>
    </citation>
    <scope>NUCLEOTIDE SEQUENCE</scope>
    <source>
        <strain evidence="1">03SP1</strain>
    </source>
</reference>
<proteinExistence type="predicted"/>
<dbReference type="Proteomes" id="UP001049176">
    <property type="component" value="Unassembled WGS sequence"/>
</dbReference>
<dbReference type="EMBL" id="MU249552">
    <property type="protein sequence ID" value="KAG7085291.1"/>
    <property type="molecule type" value="Genomic_DNA"/>
</dbReference>
<accession>A0A9P7ULH6</accession>
<evidence type="ECO:0008006" key="3">
    <source>
        <dbReference type="Google" id="ProtNLM"/>
    </source>
</evidence>